<dbReference type="Proteomes" id="UP000192486">
    <property type="component" value="Chromosome"/>
</dbReference>
<feature type="binding site" evidence="5">
    <location>
        <position position="247"/>
    </location>
    <ligand>
        <name>Mn(2+)</name>
        <dbReference type="ChEBI" id="CHEBI:29035"/>
        <label>2</label>
    </ligand>
</feature>
<comment type="pathway">
    <text evidence="5">Amino-acid degradation; L-histidine degradation into L-glutamate; L-glutamate from N-formimidoyl-L-glutamate (hydrolase route): step 1/1.</text>
</comment>
<gene>
    <name evidence="5" type="primary">hutG</name>
    <name evidence="8" type="ORF">SporoS204_08195</name>
</gene>
<dbReference type="PANTHER" id="PTHR11358:SF35">
    <property type="entry name" value="FORMIMIDOYLGLUTAMASE"/>
    <property type="match status" value="1"/>
</dbReference>
<sequence length="322" mass="35146">MSILLIPSNEKYWSGRTDSETDRAAFRTHQIIQFSEIKESATNKTCTLIGFSSEEGVRRNNGRLGAAEGPNALRNELAKLPWRLPTDCQLVDVGTVVCENGQLEQAQAELGAVVQKSLLYHTKPVILGGGHETAYGHYTGVRDFLGPDAKLGVINIDAHFDLRGYDEQPSSGTMFKQMLDADPNVDYLVLGIQEFGNTDALFAEADAKGVTYVTEQEISTSLLDDTLQKIQLFIDKQDAILLTLCSDVLNSAYAPGVSAPSPFGLDPLIVRSFIQTVASHKKTLSFDISEINPSLDHHNQTVKLGAYLTNEAIFALLGGRIT</sequence>
<protein>
    <recommendedName>
        <fullName evidence="5 6">Formimidoylglutamase</fullName>
        <ecNumber evidence="5 6">3.5.3.8</ecNumber>
    </recommendedName>
    <alternativeName>
        <fullName evidence="5">Formiminoglutamase</fullName>
    </alternativeName>
    <alternativeName>
        <fullName evidence="5">Formiminoglutamate hydrolase</fullName>
    </alternativeName>
</protein>
<comment type="cofactor">
    <cofactor evidence="5">
        <name>Mn(2+)</name>
        <dbReference type="ChEBI" id="CHEBI:29035"/>
    </cofactor>
    <text evidence="5">Binds 2 manganese ions per subunit.</text>
</comment>
<evidence type="ECO:0000256" key="4">
    <source>
        <dbReference type="ARBA" id="ARBA00023211"/>
    </source>
</evidence>
<comment type="catalytic activity">
    <reaction evidence="5">
        <text>N-formimidoyl-L-glutamate + H2O = formamide + L-glutamate</text>
        <dbReference type="Rhea" id="RHEA:22492"/>
        <dbReference type="ChEBI" id="CHEBI:15377"/>
        <dbReference type="ChEBI" id="CHEBI:16397"/>
        <dbReference type="ChEBI" id="CHEBI:29985"/>
        <dbReference type="ChEBI" id="CHEBI:58928"/>
        <dbReference type="EC" id="3.5.3.8"/>
    </reaction>
</comment>
<evidence type="ECO:0000256" key="6">
    <source>
        <dbReference type="NCBIfam" id="TIGR01227"/>
    </source>
</evidence>
<dbReference type="InterPro" id="IPR006035">
    <property type="entry name" value="Ureohydrolase"/>
</dbReference>
<feature type="binding site" evidence="5">
    <location>
        <position position="161"/>
    </location>
    <ligand>
        <name>Mn(2+)</name>
        <dbReference type="ChEBI" id="CHEBI:29035"/>
        <label>1</label>
    </ligand>
</feature>
<dbReference type="HAMAP" id="MF_00737">
    <property type="entry name" value="Formimidoylglutam"/>
    <property type="match status" value="1"/>
</dbReference>
<proteinExistence type="inferred from homology"/>
<feature type="binding site" evidence="5">
    <location>
        <position position="131"/>
    </location>
    <ligand>
        <name>Mn(2+)</name>
        <dbReference type="ChEBI" id="CHEBI:29035"/>
        <label>1</label>
    </ligand>
</feature>
<evidence type="ECO:0000313" key="8">
    <source>
        <dbReference type="EMBL" id="ARF15714.1"/>
    </source>
</evidence>
<keyword evidence="2 5" id="KW-0378">Hydrolase</keyword>
<evidence type="ECO:0000256" key="2">
    <source>
        <dbReference type="ARBA" id="ARBA00022801"/>
    </source>
</evidence>
<dbReference type="EMBL" id="CP015108">
    <property type="protein sequence ID" value="ARF15714.1"/>
    <property type="molecule type" value="Genomic_DNA"/>
</dbReference>
<feature type="binding site" evidence="5">
    <location>
        <position position="245"/>
    </location>
    <ligand>
        <name>Mn(2+)</name>
        <dbReference type="ChEBI" id="CHEBI:29035"/>
        <label>2</label>
    </ligand>
</feature>
<keyword evidence="1 5" id="KW-0479">Metal-binding</keyword>
<dbReference type="EC" id="3.5.3.8" evidence="5 6"/>
<keyword evidence="4 5" id="KW-0464">Manganese</keyword>
<dbReference type="PANTHER" id="PTHR11358">
    <property type="entry name" value="ARGINASE/AGMATINASE"/>
    <property type="match status" value="1"/>
</dbReference>
<dbReference type="SUPFAM" id="SSF52768">
    <property type="entry name" value="Arginase/deacetylase"/>
    <property type="match status" value="1"/>
</dbReference>
<dbReference type="NCBIfam" id="TIGR01227">
    <property type="entry name" value="hutG"/>
    <property type="match status" value="1"/>
</dbReference>
<dbReference type="InterPro" id="IPR005923">
    <property type="entry name" value="HutG"/>
</dbReference>
<feature type="binding site" evidence="5">
    <location>
        <position position="157"/>
    </location>
    <ligand>
        <name>Mn(2+)</name>
        <dbReference type="ChEBI" id="CHEBI:29035"/>
        <label>1</label>
    </ligand>
</feature>
<comment type="similarity">
    <text evidence="5 7">Belongs to the arginase family.</text>
</comment>
<dbReference type="InterPro" id="IPR023696">
    <property type="entry name" value="Ureohydrolase_dom_sf"/>
</dbReference>
<keyword evidence="3 5" id="KW-0369">Histidine metabolism</keyword>
<accession>A0ABN4YSD4</accession>
<dbReference type="PROSITE" id="PS51409">
    <property type="entry name" value="ARGINASE_2"/>
    <property type="match status" value="1"/>
</dbReference>
<evidence type="ECO:0000256" key="3">
    <source>
        <dbReference type="ARBA" id="ARBA00022808"/>
    </source>
</evidence>
<reference evidence="8 9" key="1">
    <citation type="submission" date="2016-04" db="EMBL/GenBank/DDBJ databases">
        <title>Comparative Genomics and Epigenetics of Sporosarcina ureae.</title>
        <authorList>
            <person name="Oliver A.S."/>
            <person name="Cooper K.K."/>
        </authorList>
    </citation>
    <scope>NUCLEOTIDE SEQUENCE [LARGE SCALE GENOMIC DNA]</scope>
    <source>
        <strain evidence="8 9">S204</strain>
    </source>
</reference>
<evidence type="ECO:0000313" key="9">
    <source>
        <dbReference type="Proteomes" id="UP000192486"/>
    </source>
</evidence>
<comment type="function">
    <text evidence="5">Catalyzes the conversion of N-formimidoyl-L-glutamate to L-glutamate and formamide.</text>
</comment>
<evidence type="ECO:0000256" key="7">
    <source>
        <dbReference type="PROSITE-ProRule" id="PRU00742"/>
    </source>
</evidence>
<evidence type="ECO:0000256" key="5">
    <source>
        <dbReference type="HAMAP-Rule" id="MF_00737"/>
    </source>
</evidence>
<dbReference type="Pfam" id="PF00491">
    <property type="entry name" value="Arginase"/>
    <property type="match status" value="1"/>
</dbReference>
<dbReference type="Gene3D" id="3.40.800.10">
    <property type="entry name" value="Ureohydrolase domain"/>
    <property type="match status" value="1"/>
</dbReference>
<feature type="binding site" evidence="5">
    <location>
        <position position="159"/>
    </location>
    <ligand>
        <name>Mn(2+)</name>
        <dbReference type="ChEBI" id="CHEBI:29035"/>
        <label>2</label>
    </ligand>
</feature>
<organism evidence="8 9">
    <name type="scientific">Sporosarcina ureae</name>
    <dbReference type="NCBI Taxonomy" id="1571"/>
    <lineage>
        <taxon>Bacteria</taxon>
        <taxon>Bacillati</taxon>
        <taxon>Bacillota</taxon>
        <taxon>Bacilli</taxon>
        <taxon>Bacillales</taxon>
        <taxon>Caryophanaceae</taxon>
        <taxon>Sporosarcina</taxon>
    </lineage>
</organism>
<dbReference type="PIRSF" id="PIRSF036979">
    <property type="entry name" value="Arginase"/>
    <property type="match status" value="1"/>
</dbReference>
<dbReference type="CDD" id="cd09988">
    <property type="entry name" value="Formimidoylglutamase"/>
    <property type="match status" value="1"/>
</dbReference>
<evidence type="ECO:0000256" key="1">
    <source>
        <dbReference type="ARBA" id="ARBA00022723"/>
    </source>
</evidence>
<name>A0ABN4YSD4_SPOUR</name>
<keyword evidence="9" id="KW-1185">Reference proteome</keyword>
<feature type="binding site" evidence="5">
    <location>
        <position position="245"/>
    </location>
    <ligand>
        <name>Mn(2+)</name>
        <dbReference type="ChEBI" id="CHEBI:29035"/>
        <label>1</label>
    </ligand>
</feature>
<feature type="binding site" evidence="5">
    <location>
        <position position="157"/>
    </location>
    <ligand>
        <name>Mn(2+)</name>
        <dbReference type="ChEBI" id="CHEBI:29035"/>
        <label>2</label>
    </ligand>
</feature>